<evidence type="ECO:0000256" key="1">
    <source>
        <dbReference type="SAM" id="SignalP"/>
    </source>
</evidence>
<name>A0ABP7F051_9MICO</name>
<proteinExistence type="predicted"/>
<dbReference type="Proteomes" id="UP001501004">
    <property type="component" value="Unassembled WGS sequence"/>
</dbReference>
<dbReference type="RefSeq" id="WP_344752567.1">
    <property type="nucleotide sequence ID" value="NZ_BAABAE010000001.1"/>
</dbReference>
<gene>
    <name evidence="2" type="ORF">GCM10022239_00570</name>
</gene>
<dbReference type="PROSITE" id="PS51257">
    <property type="entry name" value="PROKAR_LIPOPROTEIN"/>
    <property type="match status" value="1"/>
</dbReference>
<comment type="caution">
    <text evidence="2">The sequence shown here is derived from an EMBL/GenBank/DDBJ whole genome shotgun (WGS) entry which is preliminary data.</text>
</comment>
<keyword evidence="3" id="KW-1185">Reference proteome</keyword>
<keyword evidence="1" id="KW-0732">Signal</keyword>
<evidence type="ECO:0000313" key="3">
    <source>
        <dbReference type="Proteomes" id="UP001501004"/>
    </source>
</evidence>
<feature type="signal peptide" evidence="1">
    <location>
        <begin position="1"/>
        <end position="24"/>
    </location>
</feature>
<organism evidence="2 3">
    <name type="scientific">Leifsonella bigeumensis</name>
    <dbReference type="NCBI Taxonomy" id="433643"/>
    <lineage>
        <taxon>Bacteria</taxon>
        <taxon>Bacillati</taxon>
        <taxon>Actinomycetota</taxon>
        <taxon>Actinomycetes</taxon>
        <taxon>Micrococcales</taxon>
        <taxon>Microbacteriaceae</taxon>
        <taxon>Leifsonella</taxon>
    </lineage>
</organism>
<protein>
    <submittedName>
        <fullName evidence="2">Uncharacterized protein</fullName>
    </submittedName>
</protein>
<dbReference type="EMBL" id="BAABAE010000001">
    <property type="protein sequence ID" value="GAA3727611.1"/>
    <property type="molecule type" value="Genomic_DNA"/>
</dbReference>
<sequence>MRRLLGASATAAVLAVVLSGCSLWHDGEDVVGQVQEGIVAHQVLTELTDELRARDGVESAESSVVPIYRTASVTVALRDGVPASTIGEVATRIDDVLRGPDLQPFDREFSVQAGDAGIRQTSFERTPVDYAAELAYWGEIQSVVGTGLTMTLGADRAGALQRILSTQTDATVATLAEHYDDIAATVPPAGTATMWRLPGILGYADWLGPLPERSILTFMAAMAAVTNLLDDSVQETPPGFYTVLSDSRRSFPPRFALVANAPGTEVDADATWQLTLSMARGALATGLPAFQVAVQGYGDDSFSDANFHVGDCADVNPPTASDHKLVADLADAGIPLPADAAAGICLAFATP</sequence>
<feature type="chain" id="PRO_5047167013" evidence="1">
    <location>
        <begin position="25"/>
        <end position="351"/>
    </location>
</feature>
<reference evidence="3" key="1">
    <citation type="journal article" date="2019" name="Int. J. Syst. Evol. Microbiol.">
        <title>The Global Catalogue of Microorganisms (GCM) 10K type strain sequencing project: providing services to taxonomists for standard genome sequencing and annotation.</title>
        <authorList>
            <consortium name="The Broad Institute Genomics Platform"/>
            <consortium name="The Broad Institute Genome Sequencing Center for Infectious Disease"/>
            <person name="Wu L."/>
            <person name="Ma J."/>
        </authorList>
    </citation>
    <scope>NUCLEOTIDE SEQUENCE [LARGE SCALE GENOMIC DNA]</scope>
    <source>
        <strain evidence="3">JCM 16949</strain>
    </source>
</reference>
<accession>A0ABP7F051</accession>
<evidence type="ECO:0000313" key="2">
    <source>
        <dbReference type="EMBL" id="GAA3727611.1"/>
    </source>
</evidence>